<feature type="domain" description="CCHC-type" evidence="3">
    <location>
        <begin position="317"/>
        <end position="330"/>
    </location>
</feature>
<organism evidence="4 5">
    <name type="scientific">Zoarces viviparus</name>
    <name type="common">Viviparous eelpout</name>
    <name type="synonym">Blennius viviparus</name>
    <dbReference type="NCBI Taxonomy" id="48416"/>
    <lineage>
        <taxon>Eukaryota</taxon>
        <taxon>Metazoa</taxon>
        <taxon>Chordata</taxon>
        <taxon>Craniata</taxon>
        <taxon>Vertebrata</taxon>
        <taxon>Euteleostomi</taxon>
        <taxon>Actinopterygii</taxon>
        <taxon>Neopterygii</taxon>
        <taxon>Teleostei</taxon>
        <taxon>Neoteleostei</taxon>
        <taxon>Acanthomorphata</taxon>
        <taxon>Eupercaria</taxon>
        <taxon>Perciformes</taxon>
        <taxon>Cottioidei</taxon>
        <taxon>Zoarcales</taxon>
        <taxon>Zoarcidae</taxon>
        <taxon>Zoarcinae</taxon>
        <taxon>Zoarces</taxon>
    </lineage>
</organism>
<keyword evidence="1" id="KW-0862">Zinc</keyword>
<feature type="region of interest" description="Disordered" evidence="2">
    <location>
        <begin position="102"/>
        <end position="160"/>
    </location>
</feature>
<dbReference type="GO" id="GO:0008270">
    <property type="term" value="F:zinc ion binding"/>
    <property type="evidence" value="ECO:0007669"/>
    <property type="project" value="UniProtKB-KW"/>
</dbReference>
<feature type="compositionally biased region" description="Polar residues" evidence="2">
    <location>
        <begin position="123"/>
        <end position="139"/>
    </location>
</feature>
<reference evidence="4 5" key="1">
    <citation type="journal article" date="2024" name="Genome Biol. Evol.">
        <title>Chromosome-level genome assembly of the viviparous eelpout Zoarces viviparus.</title>
        <authorList>
            <person name="Fuhrmann N."/>
            <person name="Brasseur M.V."/>
            <person name="Bakowski C.E."/>
            <person name="Podsiadlowski L."/>
            <person name="Prost S."/>
            <person name="Krehenwinkel H."/>
            <person name="Mayer C."/>
        </authorList>
    </citation>
    <scope>NUCLEOTIDE SEQUENCE [LARGE SCALE GENOMIC DNA]</scope>
    <source>
        <strain evidence="4">NO-MEL_2022_Ind0_liver</strain>
    </source>
</reference>
<accession>A0AAW1F2E1</accession>
<name>A0AAW1F2E1_ZOAVI</name>
<dbReference type="InterPro" id="IPR001878">
    <property type="entry name" value="Znf_CCHC"/>
</dbReference>
<gene>
    <name evidence="4" type="ORF">VZT92_012612</name>
</gene>
<keyword evidence="5" id="KW-1185">Reference proteome</keyword>
<keyword evidence="1" id="KW-0479">Metal-binding</keyword>
<evidence type="ECO:0000313" key="5">
    <source>
        <dbReference type="Proteomes" id="UP001488805"/>
    </source>
</evidence>
<evidence type="ECO:0000256" key="2">
    <source>
        <dbReference type="SAM" id="MobiDB-lite"/>
    </source>
</evidence>
<comment type="caution">
    <text evidence="4">The sequence shown here is derived from an EMBL/GenBank/DDBJ whole genome shotgun (WGS) entry which is preliminary data.</text>
</comment>
<sequence>MATVTPRRTLVFQIQKRLSDLSASQLLRVASSIDDGGATSNIDDLSEPELYDLIVHYIRSEKLLDLEDGGMSHLLLLEDMLSDLLATDTEGVGANQAVPSERGDIAADQPGCHTPPHPDYNQPDRNPTSPTTDIPTQQLHLDRDACPNPSTENRDFYTQPARSLTIPVSAKSLTAGVGGAPHGRLSLTSSMGEQVSDDFLFDQITKSTSEEEERLKRLGTVAKDRRVTISTVQLDSSDSIKQAKVDIELQANRAAITELTAQVSSLTKHLAQMGKPTDSATPRDTCPPAVHPQATTTETRGRCRDCVQQGKRSCPHCFVCGQAGHRAIGCLKSKMSGNGLRSLERGSQ</sequence>
<feature type="region of interest" description="Disordered" evidence="2">
    <location>
        <begin position="273"/>
        <end position="299"/>
    </location>
</feature>
<dbReference type="PROSITE" id="PS50158">
    <property type="entry name" value="ZF_CCHC"/>
    <property type="match status" value="1"/>
</dbReference>
<dbReference type="AlphaFoldDB" id="A0AAW1F2E1"/>
<dbReference type="GO" id="GO:0003676">
    <property type="term" value="F:nucleic acid binding"/>
    <property type="evidence" value="ECO:0007669"/>
    <property type="project" value="InterPro"/>
</dbReference>
<protein>
    <recommendedName>
        <fullName evidence="3">CCHC-type domain-containing protein</fullName>
    </recommendedName>
</protein>
<evidence type="ECO:0000256" key="1">
    <source>
        <dbReference type="PROSITE-ProRule" id="PRU00047"/>
    </source>
</evidence>
<keyword evidence="1" id="KW-0863">Zinc-finger</keyword>
<evidence type="ECO:0000259" key="3">
    <source>
        <dbReference type="PROSITE" id="PS50158"/>
    </source>
</evidence>
<dbReference type="EMBL" id="JBCEZU010000111">
    <property type="protein sequence ID" value="KAK9528453.1"/>
    <property type="molecule type" value="Genomic_DNA"/>
</dbReference>
<evidence type="ECO:0000313" key="4">
    <source>
        <dbReference type="EMBL" id="KAK9528453.1"/>
    </source>
</evidence>
<dbReference type="Proteomes" id="UP001488805">
    <property type="component" value="Unassembled WGS sequence"/>
</dbReference>
<proteinExistence type="predicted"/>